<evidence type="ECO:0000313" key="1">
    <source>
        <dbReference type="EMBL" id="KAF1831180.1"/>
    </source>
</evidence>
<dbReference type="EMBL" id="ML975371">
    <property type="protein sequence ID" value="KAF1831180.1"/>
    <property type="molecule type" value="Genomic_DNA"/>
</dbReference>
<organism evidence="1 2">
    <name type="scientific">Decorospora gaudefroyi</name>
    <dbReference type="NCBI Taxonomy" id="184978"/>
    <lineage>
        <taxon>Eukaryota</taxon>
        <taxon>Fungi</taxon>
        <taxon>Dikarya</taxon>
        <taxon>Ascomycota</taxon>
        <taxon>Pezizomycotina</taxon>
        <taxon>Dothideomycetes</taxon>
        <taxon>Pleosporomycetidae</taxon>
        <taxon>Pleosporales</taxon>
        <taxon>Pleosporineae</taxon>
        <taxon>Pleosporaceae</taxon>
        <taxon>Decorospora</taxon>
    </lineage>
</organism>
<name>A0A6A5K4F3_9PLEO</name>
<reference evidence="1" key="1">
    <citation type="submission" date="2020-01" db="EMBL/GenBank/DDBJ databases">
        <authorList>
            <consortium name="DOE Joint Genome Institute"/>
            <person name="Haridas S."/>
            <person name="Albert R."/>
            <person name="Binder M."/>
            <person name="Bloem J."/>
            <person name="Labutti K."/>
            <person name="Salamov A."/>
            <person name="Andreopoulos B."/>
            <person name="Baker S.E."/>
            <person name="Barry K."/>
            <person name="Bills G."/>
            <person name="Bluhm B.H."/>
            <person name="Cannon C."/>
            <person name="Castanera R."/>
            <person name="Culley D.E."/>
            <person name="Daum C."/>
            <person name="Ezra D."/>
            <person name="Gonzalez J.B."/>
            <person name="Henrissat B."/>
            <person name="Kuo A."/>
            <person name="Liang C."/>
            <person name="Lipzen A."/>
            <person name="Lutzoni F."/>
            <person name="Magnuson J."/>
            <person name="Mondo S."/>
            <person name="Nolan M."/>
            <person name="Ohm R."/>
            <person name="Pangilinan J."/>
            <person name="Park H.-J."/>
            <person name="Ramirez L."/>
            <person name="Alfaro M."/>
            <person name="Sun H."/>
            <person name="Tritt A."/>
            <person name="Yoshinaga Y."/>
            <person name="Zwiers L.-H."/>
            <person name="Turgeon B.G."/>
            <person name="Goodwin S.B."/>
            <person name="Spatafora J.W."/>
            <person name="Crous P.W."/>
            <person name="Grigoriev I.V."/>
        </authorList>
    </citation>
    <scope>NUCLEOTIDE SEQUENCE</scope>
    <source>
        <strain evidence="1">P77</strain>
    </source>
</reference>
<dbReference type="AlphaFoldDB" id="A0A6A5K4F3"/>
<sequence length="132" mass="14704">MRINMLALPSQLPMLQAPASSASWLVYHQRFMTVSSPPYHHQTTPPYPQTLELSHPLPGACTSGCCLDASSSTPQQVSSCDVKQSLNKRQVFRSTPQCETRRGRALYITIPPFPYSSNWSTHCPGCETAYRC</sequence>
<accession>A0A6A5K4F3</accession>
<keyword evidence="2" id="KW-1185">Reference proteome</keyword>
<gene>
    <name evidence="1" type="ORF">BDW02DRAFT_64294</name>
</gene>
<dbReference type="Proteomes" id="UP000800040">
    <property type="component" value="Unassembled WGS sequence"/>
</dbReference>
<evidence type="ECO:0000313" key="2">
    <source>
        <dbReference type="Proteomes" id="UP000800040"/>
    </source>
</evidence>
<proteinExistence type="predicted"/>
<protein>
    <submittedName>
        <fullName evidence="1">Uncharacterized protein</fullName>
    </submittedName>
</protein>